<protein>
    <submittedName>
        <fullName evidence="2">Uncharacterized protein</fullName>
    </submittedName>
</protein>
<feature type="transmembrane region" description="Helical" evidence="1">
    <location>
        <begin position="12"/>
        <end position="38"/>
    </location>
</feature>
<keyword evidence="1" id="KW-0472">Membrane</keyword>
<accession>A0A844XTR1</accession>
<keyword evidence="1" id="KW-0812">Transmembrane</keyword>
<dbReference type="RefSeq" id="WP_160728822.1">
    <property type="nucleotide sequence ID" value="NZ_WTYC01000009.1"/>
</dbReference>
<dbReference type="EMBL" id="WTYC01000009">
    <property type="protein sequence ID" value="MXO49291.1"/>
    <property type="molecule type" value="Genomic_DNA"/>
</dbReference>
<name>A0A844XTR1_9SPHN</name>
<reference evidence="2 3" key="1">
    <citation type="submission" date="2019-12" db="EMBL/GenBank/DDBJ databases">
        <title>Genomic-based taxomic classification of the family Erythrobacteraceae.</title>
        <authorList>
            <person name="Xu L."/>
        </authorList>
    </citation>
    <scope>NUCLEOTIDE SEQUENCE [LARGE SCALE GENOMIC DNA]</scope>
    <source>
        <strain evidence="2 3">DSM 17792</strain>
    </source>
</reference>
<feature type="transmembrane region" description="Helical" evidence="1">
    <location>
        <begin position="50"/>
        <end position="68"/>
    </location>
</feature>
<dbReference type="AlphaFoldDB" id="A0A844XTR1"/>
<comment type="caution">
    <text evidence="2">The sequence shown here is derived from an EMBL/GenBank/DDBJ whole genome shotgun (WGS) entry which is preliminary data.</text>
</comment>
<proteinExistence type="predicted"/>
<sequence length="114" mass="12368">MPDYLVGLVSVFIMSAAVAGPVVLLATALFGTPAAVMVNRYRLGRWQSHAIILAFAALPILLLFWSAGGLDDFEWSGLATWLYICGSFALPSAISLWRGLMKKRHEDASSPDIN</sequence>
<keyword evidence="1" id="KW-1133">Transmembrane helix</keyword>
<gene>
    <name evidence="2" type="ORF">GRI69_13610</name>
</gene>
<evidence type="ECO:0000313" key="3">
    <source>
        <dbReference type="Proteomes" id="UP000448199"/>
    </source>
</evidence>
<feature type="transmembrane region" description="Helical" evidence="1">
    <location>
        <begin position="80"/>
        <end position="100"/>
    </location>
</feature>
<keyword evidence="3" id="KW-1185">Reference proteome</keyword>
<evidence type="ECO:0000256" key="1">
    <source>
        <dbReference type="SAM" id="Phobius"/>
    </source>
</evidence>
<organism evidence="2 3">
    <name type="scientific">Qipengyuania vulgaris</name>
    <dbReference type="NCBI Taxonomy" id="291985"/>
    <lineage>
        <taxon>Bacteria</taxon>
        <taxon>Pseudomonadati</taxon>
        <taxon>Pseudomonadota</taxon>
        <taxon>Alphaproteobacteria</taxon>
        <taxon>Sphingomonadales</taxon>
        <taxon>Erythrobacteraceae</taxon>
        <taxon>Qipengyuania</taxon>
    </lineage>
</organism>
<evidence type="ECO:0000313" key="2">
    <source>
        <dbReference type="EMBL" id="MXO49291.1"/>
    </source>
</evidence>
<dbReference type="Proteomes" id="UP000448199">
    <property type="component" value="Unassembled WGS sequence"/>
</dbReference>